<reference evidence="6 7" key="1">
    <citation type="submission" date="2019-07" db="EMBL/GenBank/DDBJ databases">
        <title>The pathways for chlorine oxyanion respiration interact through the shared metabolite chlorate.</title>
        <authorList>
            <person name="Barnum T.P."/>
            <person name="Cheng Y."/>
            <person name="Hill K.A."/>
            <person name="Lucas L.N."/>
            <person name="Carlson H.K."/>
            <person name="Coates J.D."/>
        </authorList>
    </citation>
    <scope>NUCLEOTIDE SEQUENCE [LARGE SCALE GENOMIC DNA]</scope>
    <source>
        <strain evidence="6">BK-3</strain>
    </source>
</reference>
<feature type="binding site" evidence="2">
    <location>
        <position position="59"/>
    </location>
    <ligand>
        <name>Fe cation</name>
        <dbReference type="ChEBI" id="CHEBI:24875"/>
    </ligand>
</feature>
<dbReference type="EMBL" id="VMRY01000034">
    <property type="protein sequence ID" value="TVT55392.1"/>
    <property type="molecule type" value="Genomic_DNA"/>
</dbReference>
<feature type="domain" description="Pirin N-terminal" evidence="4">
    <location>
        <begin position="10"/>
        <end position="119"/>
    </location>
</feature>
<dbReference type="Pfam" id="PF02678">
    <property type="entry name" value="Pirin"/>
    <property type="match status" value="1"/>
</dbReference>
<organism evidence="6 7">
    <name type="scientific">Sedimenticola thiotaurini</name>
    <dbReference type="NCBI Taxonomy" id="1543721"/>
    <lineage>
        <taxon>Bacteria</taxon>
        <taxon>Pseudomonadati</taxon>
        <taxon>Pseudomonadota</taxon>
        <taxon>Gammaproteobacteria</taxon>
        <taxon>Chromatiales</taxon>
        <taxon>Sedimenticolaceae</taxon>
        <taxon>Sedimenticola</taxon>
    </lineage>
</organism>
<proteinExistence type="inferred from homology"/>
<dbReference type="InterPro" id="IPR014710">
    <property type="entry name" value="RmlC-like_jellyroll"/>
</dbReference>
<gene>
    <name evidence="6" type="ORF">FHK82_08615</name>
</gene>
<dbReference type="AlphaFoldDB" id="A0A558D300"/>
<feature type="binding site" evidence="2">
    <location>
        <position position="57"/>
    </location>
    <ligand>
        <name>Fe cation</name>
        <dbReference type="ChEBI" id="CHEBI:24875"/>
    </ligand>
</feature>
<keyword evidence="2" id="KW-0479">Metal-binding</keyword>
<dbReference type="InterPro" id="IPR041602">
    <property type="entry name" value="Quercetinase_C"/>
</dbReference>
<dbReference type="PIRSF" id="PIRSF006232">
    <property type="entry name" value="Pirin"/>
    <property type="match status" value="1"/>
</dbReference>
<feature type="domain" description="Quercetin 2,3-dioxygenase C-terminal cupin" evidence="5">
    <location>
        <begin position="146"/>
        <end position="231"/>
    </location>
</feature>
<dbReference type="Proteomes" id="UP000317355">
    <property type="component" value="Unassembled WGS sequence"/>
</dbReference>
<evidence type="ECO:0000256" key="2">
    <source>
        <dbReference type="PIRSR" id="PIRSR006232-1"/>
    </source>
</evidence>
<dbReference type="Pfam" id="PF17954">
    <property type="entry name" value="Pirin_C_2"/>
    <property type="match status" value="1"/>
</dbReference>
<comment type="caution">
    <text evidence="6">The sequence shown here is derived from an EMBL/GenBank/DDBJ whole genome shotgun (WGS) entry which is preliminary data.</text>
</comment>
<feature type="binding site" evidence="2">
    <location>
        <position position="103"/>
    </location>
    <ligand>
        <name>Fe cation</name>
        <dbReference type="ChEBI" id="CHEBI:24875"/>
    </ligand>
</feature>
<name>A0A558D300_9GAMM</name>
<evidence type="ECO:0000256" key="1">
    <source>
        <dbReference type="ARBA" id="ARBA00008416"/>
    </source>
</evidence>
<evidence type="ECO:0000259" key="5">
    <source>
        <dbReference type="Pfam" id="PF17954"/>
    </source>
</evidence>
<dbReference type="InterPro" id="IPR011051">
    <property type="entry name" value="RmlC_Cupin_sf"/>
</dbReference>
<feature type="binding site" evidence="2">
    <location>
        <position position="101"/>
    </location>
    <ligand>
        <name>Fe cation</name>
        <dbReference type="ChEBI" id="CHEBI:24875"/>
    </ligand>
</feature>
<accession>A0A558D300</accession>
<dbReference type="PANTHER" id="PTHR43212">
    <property type="entry name" value="QUERCETIN 2,3-DIOXYGENASE"/>
    <property type="match status" value="1"/>
</dbReference>
<comment type="cofactor">
    <cofactor evidence="2">
        <name>Fe cation</name>
        <dbReference type="ChEBI" id="CHEBI:24875"/>
    </cofactor>
    <text evidence="2">Binds 1 Fe cation per subunit.</text>
</comment>
<sequence length="233" mass="25837">MRQIRRAEDRGTGRHDWLESYHSFSFADYYDPAHMGVSILRVINEDRIAPSSGFATHSHRDMEIVTYVLEGELEHKDSMGNGSIIRPGDVQRMSAGTGVSHSEYNPSDNTTVHLLQIWLLPNQKGVKPGYAQQHFPLKERQGKLQLLVSPDGRDNSISANLNGLLYGTLLNDGESVSYKLSDDRIAYVHIARGEATVSGEAVKAGDAITLSDEPTVELHGIKQAEIVLFDLPR</sequence>
<keyword evidence="2" id="KW-0408">Iron</keyword>
<evidence type="ECO:0000313" key="6">
    <source>
        <dbReference type="EMBL" id="TVT55392.1"/>
    </source>
</evidence>
<evidence type="ECO:0000313" key="7">
    <source>
        <dbReference type="Proteomes" id="UP000317355"/>
    </source>
</evidence>
<dbReference type="PANTHER" id="PTHR43212:SF3">
    <property type="entry name" value="QUERCETIN 2,3-DIOXYGENASE"/>
    <property type="match status" value="1"/>
</dbReference>
<dbReference type="SUPFAM" id="SSF51182">
    <property type="entry name" value="RmlC-like cupins"/>
    <property type="match status" value="1"/>
</dbReference>
<protein>
    <submittedName>
        <fullName evidence="6">Pirin family protein</fullName>
    </submittedName>
</protein>
<evidence type="ECO:0000259" key="4">
    <source>
        <dbReference type="Pfam" id="PF02678"/>
    </source>
</evidence>
<dbReference type="CDD" id="cd02910">
    <property type="entry name" value="cupin_Yhhw_N"/>
    <property type="match status" value="1"/>
</dbReference>
<dbReference type="InterPro" id="IPR012093">
    <property type="entry name" value="Pirin"/>
</dbReference>
<dbReference type="InterPro" id="IPR003829">
    <property type="entry name" value="Pirin_N_dom"/>
</dbReference>
<comment type="similarity">
    <text evidence="1 3">Belongs to the pirin family.</text>
</comment>
<evidence type="ECO:0000256" key="3">
    <source>
        <dbReference type="RuleBase" id="RU003457"/>
    </source>
</evidence>
<dbReference type="GO" id="GO:0046872">
    <property type="term" value="F:metal ion binding"/>
    <property type="evidence" value="ECO:0007669"/>
    <property type="project" value="UniProtKB-KW"/>
</dbReference>
<dbReference type="Gene3D" id="2.60.120.10">
    <property type="entry name" value="Jelly Rolls"/>
    <property type="match status" value="2"/>
</dbReference>